<dbReference type="EMBL" id="CXOK01000057">
    <property type="protein sequence ID" value="CTP88961.1"/>
    <property type="molecule type" value="Genomic_DNA"/>
</dbReference>
<accession>A0A0K2ZT47</accession>
<evidence type="ECO:0000313" key="3">
    <source>
        <dbReference type="Proteomes" id="UP000041247"/>
    </source>
</evidence>
<feature type="chain" id="PRO_5005492778" evidence="1">
    <location>
        <begin position="25"/>
        <end position="343"/>
    </location>
</feature>
<proteinExistence type="predicted"/>
<reference evidence="2 3" key="1">
    <citation type="submission" date="2015-07" db="EMBL/GenBank/DDBJ databases">
        <authorList>
            <person name="Noorani M."/>
        </authorList>
    </citation>
    <scope>NUCLEOTIDE SEQUENCE [LARGE SCALE GENOMIC DNA]</scope>
    <source>
        <strain evidence="2">LMG728</strain>
    </source>
</reference>
<sequence>MKIQNSVRRGYLPLAIVGGLFASAALSSCQRAPADLPGVAGETAAAANAFGHDRPGMVVDAATAHRSGRTAGADAPPRDGIADAATPFEAGEIQRRLQEFFARVNANPPPSRAEQDAFAARLLASVDASDAARQAVAGAYRAMPASQAMERDMLRGMLVPSLQGRALVLDEANRIWAGKDKGLYAEMYETYFNLPGQATRAVYADALSTLDVRDTDQRTAVAALNFIGTIENDVSPGADALKRSAVAQMNSLASGAGDALVRALAVQKIYRLSAPDEAAEVAVHYIARGATTGPLVMTTLDAVASGDVQLSPTLRSTLATAVARPSASSAERQRFGQVVGAGQ</sequence>
<dbReference type="AlphaFoldDB" id="A0A0K2ZT47"/>
<dbReference type="Proteomes" id="UP000041247">
    <property type="component" value="Unassembled WGS sequence"/>
</dbReference>
<name>A0A0K2ZT47_9XANT</name>
<protein>
    <submittedName>
        <fullName evidence="2">Putative secreted protein</fullName>
    </submittedName>
</protein>
<dbReference type="RefSeq" id="WP_237653851.1">
    <property type="nucleotide sequence ID" value="NZ_CP076250.1"/>
</dbReference>
<keyword evidence="1" id="KW-0732">Signal</keyword>
<evidence type="ECO:0000313" key="2">
    <source>
        <dbReference type="EMBL" id="CTP88961.1"/>
    </source>
</evidence>
<dbReference type="PROSITE" id="PS51257">
    <property type="entry name" value="PROKAR_LIPOPROTEIN"/>
    <property type="match status" value="1"/>
</dbReference>
<organism evidence="2 3">
    <name type="scientific">Xanthomonas graminis pv. poae</name>
    <dbReference type="NCBI Taxonomy" id="227946"/>
    <lineage>
        <taxon>Bacteria</taxon>
        <taxon>Pseudomonadati</taxon>
        <taxon>Pseudomonadota</taxon>
        <taxon>Gammaproteobacteria</taxon>
        <taxon>Lysobacterales</taxon>
        <taxon>Lysobacteraceae</taxon>
        <taxon>Xanthomonas</taxon>
        <taxon>Xanthomonas translucens group</taxon>
        <taxon>Xanthomonas graminis</taxon>
    </lineage>
</organism>
<gene>
    <name evidence="2" type="ORF">XTPLMG728_2079</name>
</gene>
<feature type="signal peptide" evidence="1">
    <location>
        <begin position="1"/>
        <end position="24"/>
    </location>
</feature>
<evidence type="ECO:0000256" key="1">
    <source>
        <dbReference type="SAM" id="SignalP"/>
    </source>
</evidence>